<proteinExistence type="predicted"/>
<comment type="caution">
    <text evidence="2">The sequence shown here is derived from an EMBL/GenBank/DDBJ whole genome shotgun (WGS) entry which is preliminary data.</text>
</comment>
<feature type="transmembrane region" description="Helical" evidence="1">
    <location>
        <begin position="45"/>
        <end position="67"/>
    </location>
</feature>
<reference evidence="4" key="1">
    <citation type="submission" date="2016-09" db="EMBL/GenBank/DDBJ databases">
        <authorList>
            <person name="Chen S."/>
            <person name="Walker E."/>
        </authorList>
    </citation>
    <scope>NUCLEOTIDE SEQUENCE [LARGE SCALE GENOMIC DNA]</scope>
    <source>
        <strain evidence="4">MSU</strain>
    </source>
</reference>
<keyword evidence="1" id="KW-0812">Transmembrane</keyword>
<dbReference type="AlphaFoldDB" id="A0A1S1J498"/>
<evidence type="ECO:0000256" key="1">
    <source>
        <dbReference type="SAM" id="Phobius"/>
    </source>
</evidence>
<evidence type="ECO:0000313" key="5">
    <source>
        <dbReference type="Proteomes" id="UP000198319"/>
    </source>
</evidence>
<keyword evidence="5" id="KW-1185">Reference proteome</keyword>
<dbReference type="OrthoDB" id="1351085at2"/>
<evidence type="ECO:0000313" key="3">
    <source>
        <dbReference type="EMBL" id="OXB19423.1"/>
    </source>
</evidence>
<feature type="transmembrane region" description="Helical" evidence="1">
    <location>
        <begin position="21"/>
        <end position="39"/>
    </location>
</feature>
<name>A0A1S1J498_9FLAO</name>
<evidence type="ECO:0000313" key="4">
    <source>
        <dbReference type="Proteomes" id="UP000180252"/>
    </source>
</evidence>
<protein>
    <submittedName>
        <fullName evidence="2">Uncharacterized protein</fullName>
    </submittedName>
</protein>
<dbReference type="EMBL" id="MUHG01000018">
    <property type="protein sequence ID" value="OXB19423.1"/>
    <property type="molecule type" value="Genomic_DNA"/>
</dbReference>
<accession>A0A1S1J498</accession>
<reference evidence="3 5" key="3">
    <citation type="submission" date="2016-11" db="EMBL/GenBank/DDBJ databases">
        <title>Whole genomes of Flavobacteriaceae.</title>
        <authorList>
            <person name="Stine C."/>
            <person name="Li C."/>
            <person name="Tadesse D."/>
        </authorList>
    </citation>
    <scope>NUCLEOTIDE SEQUENCE [LARGE SCALE GENOMIC DNA]</scope>
    <source>
        <strain evidence="3 5">ATCC BAA-2541</strain>
    </source>
</reference>
<keyword evidence="1" id="KW-1133">Transmembrane helix</keyword>
<dbReference type="Proteomes" id="UP000180252">
    <property type="component" value="Unassembled WGS sequence"/>
</dbReference>
<reference evidence="2" key="2">
    <citation type="submission" date="2016-09" db="EMBL/GenBank/DDBJ databases">
        <authorList>
            <person name="Capua I."/>
            <person name="De Benedictis P."/>
            <person name="Joannis T."/>
            <person name="Lombin L.H."/>
            <person name="Cattoli G."/>
        </authorList>
    </citation>
    <scope>NUCLEOTIDE SEQUENCE [LARGE SCALE GENOMIC DNA]</scope>
    <source>
        <strain evidence="2">MSU</strain>
    </source>
</reference>
<keyword evidence="1" id="KW-0472">Membrane</keyword>
<dbReference type="Proteomes" id="UP000198319">
    <property type="component" value="Unassembled WGS sequence"/>
</dbReference>
<gene>
    <name evidence="3" type="ORF">B0A71_12850</name>
    <name evidence="2" type="ORF">BHE19_12025</name>
</gene>
<evidence type="ECO:0000313" key="2">
    <source>
        <dbReference type="EMBL" id="OHT44441.1"/>
    </source>
</evidence>
<dbReference type="EMBL" id="MIKE01000024">
    <property type="protein sequence ID" value="OHT44441.1"/>
    <property type="molecule type" value="Genomic_DNA"/>
</dbReference>
<sequence>MIGKFVVTVWKCVADFFDRHFVALTILIGVICLTLGIYLGNDKVWFYKLLFTVGSISLTSGIFAGIAKSNQFTEIYKKILRDIIYAQEHLENRNDLEKIWDNVTQTLSNKKFQKISVTMRKNIKKYFLPLEHDYYYDNFMVDLTIDYDEEHEDYIKVKEITTFTIICDDENLKIENRYQRMLKFDPANRELSKNHSFKLTIDNVEQKIVDIRLKNVIDGNKIIESYQKDLSGKKSYVIKREDIKTYNYKYNPIRKQIAVWIYNNCTVDITYPSEMLIDIHGLGVLGEFKIEDKSNTRVKRLRAEYKGLIYKNQGFFIHFKNN</sequence>
<organism evidence="2 4">
    <name type="scientific">Flavobacterium tructae</name>
    <dbReference type="NCBI Taxonomy" id="1114873"/>
    <lineage>
        <taxon>Bacteria</taxon>
        <taxon>Pseudomonadati</taxon>
        <taxon>Bacteroidota</taxon>
        <taxon>Flavobacteriia</taxon>
        <taxon>Flavobacteriales</taxon>
        <taxon>Flavobacteriaceae</taxon>
        <taxon>Flavobacterium</taxon>
    </lineage>
</organism>
<dbReference type="RefSeq" id="WP_070907696.1">
    <property type="nucleotide sequence ID" value="NZ_MIKE01000024.1"/>
</dbReference>